<protein>
    <submittedName>
        <fullName evidence="3">Male development gene 1, putative (MDV1)</fullName>
    </submittedName>
</protein>
<feature type="region of interest" description="Disordered" evidence="1">
    <location>
        <begin position="170"/>
        <end position="214"/>
    </location>
</feature>
<dbReference type="EMBL" id="FLRD01000150">
    <property type="protein sequence ID" value="SBT48551.1"/>
    <property type="molecule type" value="Genomic_DNA"/>
</dbReference>
<feature type="chain" id="PRO_5015060027" evidence="2">
    <location>
        <begin position="21"/>
        <end position="249"/>
    </location>
</feature>
<keyword evidence="6" id="KW-1185">Reference proteome</keyword>
<evidence type="ECO:0000313" key="5">
    <source>
        <dbReference type="Proteomes" id="UP000078550"/>
    </source>
</evidence>
<reference evidence="3" key="2">
    <citation type="submission" date="2016-05" db="EMBL/GenBank/DDBJ databases">
        <authorList>
            <person name="Lavstsen T."/>
            <person name="Jespersen J.S."/>
        </authorList>
    </citation>
    <scope>NUCLEOTIDE SEQUENCE [LARGE SCALE GENOMIC DNA]</scope>
</reference>
<keyword evidence="2" id="KW-0732">Signal</keyword>
<evidence type="ECO:0000313" key="3">
    <source>
        <dbReference type="EMBL" id="SBT48551.1"/>
    </source>
</evidence>
<feature type="compositionally biased region" description="Basic and acidic residues" evidence="1">
    <location>
        <begin position="180"/>
        <end position="211"/>
    </location>
</feature>
<evidence type="ECO:0000313" key="4">
    <source>
        <dbReference type="EMBL" id="SBT48990.1"/>
    </source>
</evidence>
<proteinExistence type="predicted"/>
<evidence type="ECO:0000313" key="6">
    <source>
        <dbReference type="Proteomes" id="UP000078555"/>
    </source>
</evidence>
<accession>A0A1A8ZWP1</accession>
<dbReference type="Proteomes" id="UP000078550">
    <property type="component" value="Unassembled WGS sequence"/>
</dbReference>
<evidence type="ECO:0000256" key="2">
    <source>
        <dbReference type="SAM" id="SignalP"/>
    </source>
</evidence>
<dbReference type="AlphaFoldDB" id="A0A1A8ZWP1"/>
<reference evidence="6" key="1">
    <citation type="submission" date="2016-05" db="EMBL/GenBank/DDBJ databases">
        <authorList>
            <person name="Naeem R."/>
        </authorList>
    </citation>
    <scope>NUCLEOTIDE SEQUENCE [LARGE SCALE GENOMIC DNA]</scope>
</reference>
<evidence type="ECO:0000256" key="1">
    <source>
        <dbReference type="SAM" id="MobiDB-lite"/>
    </source>
</evidence>
<gene>
    <name evidence="3" type="ORF">POVWA1_057880</name>
    <name evidence="4" type="ORF">POVWA2_057230</name>
</gene>
<name>A0A1A8ZWP1_PLAOA</name>
<feature type="signal peptide" evidence="2">
    <location>
        <begin position="1"/>
        <end position="20"/>
    </location>
</feature>
<sequence>MKHFKISAINLLCLLNLCLSFQNVYYRCMNVGKTANKGNHKHNMKFNGNDKRLTTEWSDKGYNFMDLVKNGYLKNQDLDDVKDELADELANKIQNKLGKYLKEEQNIKNIENINDADLNDLKSYVKDISEYVGLKAAELLDKNLEEALKPILSKTSYDDFEDTLHSINSGNLEYDEEHTNEDNHGENHSENNGENNGENHSENHDEDHSEDLNQETEEFVDDLVDEYEVKQHEKLEQYEKDVKSHNTIN</sequence>
<reference evidence="5" key="3">
    <citation type="submission" date="2016-05" db="EMBL/GenBank/DDBJ databases">
        <authorList>
            <person name="Naeem Raeece"/>
        </authorList>
    </citation>
    <scope>NUCLEOTIDE SEQUENCE [LARGE SCALE GENOMIC DNA]</scope>
</reference>
<organism evidence="3 6">
    <name type="scientific">Plasmodium ovale wallikeri</name>
    <dbReference type="NCBI Taxonomy" id="864142"/>
    <lineage>
        <taxon>Eukaryota</taxon>
        <taxon>Sar</taxon>
        <taxon>Alveolata</taxon>
        <taxon>Apicomplexa</taxon>
        <taxon>Aconoidasida</taxon>
        <taxon>Haemosporida</taxon>
        <taxon>Plasmodiidae</taxon>
        <taxon>Plasmodium</taxon>
        <taxon>Plasmodium (Plasmodium)</taxon>
    </lineage>
</organism>
<dbReference type="Proteomes" id="UP000078555">
    <property type="component" value="Unassembled WGS sequence"/>
</dbReference>
<dbReference type="EMBL" id="FLRE01000193">
    <property type="protein sequence ID" value="SBT48990.1"/>
    <property type="molecule type" value="Genomic_DNA"/>
</dbReference>